<comment type="caution">
    <text evidence="1">The sequence shown here is derived from an EMBL/GenBank/DDBJ whole genome shotgun (WGS) entry which is preliminary data.</text>
</comment>
<organism evidence="1 2">
    <name type="scientific">Streptomyces osmaniensis</name>
    <dbReference type="NCBI Taxonomy" id="593134"/>
    <lineage>
        <taxon>Bacteria</taxon>
        <taxon>Bacillati</taxon>
        <taxon>Actinomycetota</taxon>
        <taxon>Actinomycetes</taxon>
        <taxon>Kitasatosporales</taxon>
        <taxon>Streptomycetaceae</taxon>
        <taxon>Streptomyces</taxon>
    </lineage>
</organism>
<name>A0ABP6X5T5_9ACTN</name>
<gene>
    <name evidence="1" type="ORF">GCM10022295_48800</name>
</gene>
<dbReference type="Gene3D" id="1.20.140.10">
    <property type="entry name" value="Butyryl-CoA Dehydrogenase, subunit A, domain 3"/>
    <property type="match status" value="1"/>
</dbReference>
<sequence>MIRAWDVRGPSRHPRRADARVPKENLLGELNGALVHLMTNLAQERITIAIAAIAGAEHLLEITKIMKELISRSLLS</sequence>
<dbReference type="InterPro" id="IPR046373">
    <property type="entry name" value="Acyl-CoA_Oxase/DH_mid-dom_sf"/>
</dbReference>
<proteinExistence type="predicted"/>
<dbReference type="Gene3D" id="2.40.110.10">
    <property type="entry name" value="Butyryl-CoA Dehydrogenase, subunit A, domain 2"/>
    <property type="match status" value="1"/>
</dbReference>
<evidence type="ECO:0000313" key="2">
    <source>
        <dbReference type="Proteomes" id="UP001500707"/>
    </source>
</evidence>
<evidence type="ECO:0000313" key="1">
    <source>
        <dbReference type="EMBL" id="GAA3560807.1"/>
    </source>
</evidence>
<protein>
    <submittedName>
        <fullName evidence="1">Uncharacterized protein</fullName>
    </submittedName>
</protein>
<reference evidence="2" key="1">
    <citation type="journal article" date="2019" name="Int. J. Syst. Evol. Microbiol.">
        <title>The Global Catalogue of Microorganisms (GCM) 10K type strain sequencing project: providing services to taxonomists for standard genome sequencing and annotation.</title>
        <authorList>
            <consortium name="The Broad Institute Genomics Platform"/>
            <consortium name="The Broad Institute Genome Sequencing Center for Infectious Disease"/>
            <person name="Wu L."/>
            <person name="Ma J."/>
        </authorList>
    </citation>
    <scope>NUCLEOTIDE SEQUENCE [LARGE SCALE GENOMIC DNA]</scope>
    <source>
        <strain evidence="2">JCM 17656</strain>
    </source>
</reference>
<keyword evidence="2" id="KW-1185">Reference proteome</keyword>
<dbReference type="EMBL" id="BAABCE010000009">
    <property type="protein sequence ID" value="GAA3560807.1"/>
    <property type="molecule type" value="Genomic_DNA"/>
</dbReference>
<dbReference type="Proteomes" id="UP001500707">
    <property type="component" value="Unassembled WGS sequence"/>
</dbReference>
<accession>A0ABP6X5T5</accession>